<feature type="domain" description="DUF6891" evidence="1">
    <location>
        <begin position="120"/>
        <end position="302"/>
    </location>
</feature>
<name>A0A066YP01_9ACTN</name>
<dbReference type="RefSeq" id="WP_035866369.1">
    <property type="nucleotide sequence ID" value="NZ_KK853997.1"/>
</dbReference>
<dbReference type="HOGENOM" id="CLU_079354_0_0_11"/>
<evidence type="ECO:0000313" key="3">
    <source>
        <dbReference type="Proteomes" id="UP000027178"/>
    </source>
</evidence>
<dbReference type="Pfam" id="PF21831">
    <property type="entry name" value="DUF6891"/>
    <property type="match status" value="1"/>
</dbReference>
<comment type="caution">
    <text evidence="2">The sequence shown here is derived from an EMBL/GenBank/DDBJ whole genome shotgun (WGS) entry which is preliminary data.</text>
</comment>
<sequence length="304" mass="33606">MLDIAVKDQSDEVRVRVSEVELVDLVQDMGAWDGAFLVLQRVPDLPDVYVQTCPVGGEWTVEHRAGSPTRHYETRVADLERVADLLIRWSRQEADWDAGVEWQRMDFGPAPEPAPLELSEEDEKSLVEAVRGLLHRGYATRKQAAELAADHLRRDGADPVTAAQAEQLADRLWLERVAEQRTWTGRTDPERLAGAFTALEARGITARENFTCCHSCGQAEIGAEAEPDSRGFVYFHSQSTDHAVAGHGLSLYYGGFDGSEDTTAAIGREVVAALEESGLTVRWNGSPAQAIEVTGLDWRRRLIG</sequence>
<reference evidence="2 3" key="1">
    <citation type="submission" date="2014-05" db="EMBL/GenBank/DDBJ databases">
        <title>Draft Genome Sequence of Kitasatospora cheerisanensis KCTC 2395.</title>
        <authorList>
            <person name="Nam D.H."/>
        </authorList>
    </citation>
    <scope>NUCLEOTIDE SEQUENCE [LARGE SCALE GENOMIC DNA]</scope>
    <source>
        <strain evidence="2 3">KCTC 2395</strain>
    </source>
</reference>
<protein>
    <recommendedName>
        <fullName evidence="1">DUF6891 domain-containing protein</fullName>
    </recommendedName>
</protein>
<dbReference type="OrthoDB" id="5515732at2"/>
<dbReference type="AlphaFoldDB" id="A0A066YP01"/>
<dbReference type="InterPro" id="IPR054186">
    <property type="entry name" value="DUF6891"/>
</dbReference>
<dbReference type="eggNOG" id="ENOG5033PJY">
    <property type="taxonomic scope" value="Bacteria"/>
</dbReference>
<dbReference type="Proteomes" id="UP000027178">
    <property type="component" value="Unassembled WGS sequence"/>
</dbReference>
<keyword evidence="3" id="KW-1185">Reference proteome</keyword>
<evidence type="ECO:0000313" key="2">
    <source>
        <dbReference type="EMBL" id="KDN82987.1"/>
    </source>
</evidence>
<proteinExistence type="predicted"/>
<evidence type="ECO:0000259" key="1">
    <source>
        <dbReference type="Pfam" id="PF21831"/>
    </source>
</evidence>
<gene>
    <name evidence="2" type="ORF">KCH_51330</name>
</gene>
<organism evidence="2 3">
    <name type="scientific">Kitasatospora cheerisanensis KCTC 2395</name>
    <dbReference type="NCBI Taxonomy" id="1348663"/>
    <lineage>
        <taxon>Bacteria</taxon>
        <taxon>Bacillati</taxon>
        <taxon>Actinomycetota</taxon>
        <taxon>Actinomycetes</taxon>
        <taxon>Kitasatosporales</taxon>
        <taxon>Streptomycetaceae</taxon>
        <taxon>Kitasatospora</taxon>
    </lineage>
</organism>
<dbReference type="EMBL" id="JNBY01000096">
    <property type="protein sequence ID" value="KDN82987.1"/>
    <property type="molecule type" value="Genomic_DNA"/>
</dbReference>
<dbReference type="PATRIC" id="fig|1348663.4.peg.4968"/>
<accession>A0A066YP01</accession>